<keyword evidence="1" id="KW-0732">Signal</keyword>
<dbReference type="EMBL" id="SBKQ01000013">
    <property type="protein sequence ID" value="RXR29668.1"/>
    <property type="molecule type" value="Genomic_DNA"/>
</dbReference>
<dbReference type="InterPro" id="IPR029058">
    <property type="entry name" value="AB_hydrolase_fold"/>
</dbReference>
<dbReference type="Proteomes" id="UP000289734">
    <property type="component" value="Unassembled WGS sequence"/>
</dbReference>
<proteinExistence type="predicted"/>
<feature type="domain" description="DUF676" evidence="2">
    <location>
        <begin position="348"/>
        <end position="408"/>
    </location>
</feature>
<evidence type="ECO:0000259" key="2">
    <source>
        <dbReference type="Pfam" id="PF05057"/>
    </source>
</evidence>
<evidence type="ECO:0000256" key="1">
    <source>
        <dbReference type="ARBA" id="ARBA00022729"/>
    </source>
</evidence>
<dbReference type="SUPFAM" id="SSF53474">
    <property type="entry name" value="alpha/beta-Hydrolases"/>
    <property type="match status" value="1"/>
</dbReference>
<sequence>MKTKITLFTLFSILFSFGQKGEYDLLKDHTQTKILYNQVFEISKITQNKKNEISAMYFRQVYHEIQRADFLQRLPKYESLKKEADEAFFTKQIPLSILISEVETIKPEALENNIISKNNNQFVINNSAVDAFQKHEIALMAPLVSKSKNKTVEFILKDKNIFNTTSKNIQGVFINFTDNDLWLTVSVNQPIKVDFATSGEKSISFKIEFTDGSSKIIKSTFDVQGSSNLTHRNGNEILAETITASIPYQGFGESAPYLGQGEYEIYLDNVDQVLDKPIFLVDGFDPGDTRNTDLIYSLLNYGDTNQNLGDVVRNEGFDIVVLNFPQYSPTDGIVIDGGADFIQRNAMILVELINQINAQKVGTEKNVVIGPSMGGLISRYALRYMEQNNLEHDTRLYISFDSPHLGANVPIGFQHLFNYMANGPLGDVTLQEIVNSVISSPAAKQMLLDHYSGHLQSGSATEFDNAIQLPTGAPNFRTAFQNELNAMGFPTETRNVAISNGSATGMMTGTPGMFVLNDYIVNASATQRARFDIRFTPPAGVSNQLVSRFRAQQNIIIWITVLTSQANAASPASSSGLDSAPGGLFNVADFAEGGSGNPTLDDFLGNLAIDRFCFIPTLSSLAITNPNWYATVDDTSITPFAATYVPTENEGHVTLSEGNVEFALEEILNEPLSIEQPILTENIVIKNPIKNTIEIYSSNMISNANISIVDASGKKVFSQNNISFEGNHQLDVNLSYGFYLIKIESTERSFVQKLIKN</sequence>
<dbReference type="Gene3D" id="3.40.50.1820">
    <property type="entry name" value="alpha/beta hydrolase"/>
    <property type="match status" value="1"/>
</dbReference>
<dbReference type="AlphaFoldDB" id="A0A4Q1KIN1"/>
<accession>A0A4Q1KIN1</accession>
<name>A0A4Q1KIN1_9FLAO</name>
<gene>
    <name evidence="4" type="ORF">EQG68_12415</name>
</gene>
<reference evidence="5" key="1">
    <citation type="submission" date="2019-01" db="EMBL/GenBank/DDBJ databases">
        <title>Cytophagaceae bacterium strain CAR-16.</title>
        <authorList>
            <person name="Chen W.-M."/>
        </authorList>
    </citation>
    <scope>NUCLEOTIDE SEQUENCE [LARGE SCALE GENOMIC DNA]</scope>
    <source>
        <strain evidence="5">ICH-30</strain>
    </source>
</reference>
<dbReference type="Pfam" id="PF18962">
    <property type="entry name" value="Por_Secre_tail"/>
    <property type="match status" value="1"/>
</dbReference>
<feature type="domain" description="Secretion system C-terminal sorting" evidence="3">
    <location>
        <begin position="687"/>
        <end position="755"/>
    </location>
</feature>
<evidence type="ECO:0000313" key="5">
    <source>
        <dbReference type="Proteomes" id="UP000289734"/>
    </source>
</evidence>
<dbReference type="RefSeq" id="WP_129465209.1">
    <property type="nucleotide sequence ID" value="NZ_SBKQ01000013.1"/>
</dbReference>
<dbReference type="InterPro" id="IPR026444">
    <property type="entry name" value="Secre_tail"/>
</dbReference>
<dbReference type="Pfam" id="PF05057">
    <property type="entry name" value="DUF676"/>
    <property type="match status" value="1"/>
</dbReference>
<keyword evidence="5" id="KW-1185">Reference proteome</keyword>
<evidence type="ECO:0000259" key="3">
    <source>
        <dbReference type="Pfam" id="PF18962"/>
    </source>
</evidence>
<dbReference type="InterPro" id="IPR007751">
    <property type="entry name" value="DUF676_lipase-like"/>
</dbReference>
<dbReference type="NCBIfam" id="TIGR04183">
    <property type="entry name" value="Por_Secre_tail"/>
    <property type="match status" value="1"/>
</dbReference>
<organism evidence="4 5">
    <name type="scientific">Flavobacterium piscinae</name>
    <dbReference type="NCBI Taxonomy" id="2506424"/>
    <lineage>
        <taxon>Bacteria</taxon>
        <taxon>Pseudomonadati</taxon>
        <taxon>Bacteroidota</taxon>
        <taxon>Flavobacteriia</taxon>
        <taxon>Flavobacteriales</taxon>
        <taxon>Flavobacteriaceae</taxon>
        <taxon>Flavobacterium</taxon>
    </lineage>
</organism>
<dbReference type="OrthoDB" id="4535652at2"/>
<evidence type="ECO:0000313" key="4">
    <source>
        <dbReference type="EMBL" id="RXR29668.1"/>
    </source>
</evidence>
<protein>
    <submittedName>
        <fullName evidence="4">T9SS type A sorting domain-containing protein</fullName>
    </submittedName>
</protein>
<comment type="caution">
    <text evidence="4">The sequence shown here is derived from an EMBL/GenBank/DDBJ whole genome shotgun (WGS) entry which is preliminary data.</text>
</comment>